<organism evidence="1 2">
    <name type="scientific">Claviceps humidiphila</name>
    <dbReference type="NCBI Taxonomy" id="1294629"/>
    <lineage>
        <taxon>Eukaryota</taxon>
        <taxon>Fungi</taxon>
        <taxon>Dikarya</taxon>
        <taxon>Ascomycota</taxon>
        <taxon>Pezizomycotina</taxon>
        <taxon>Sordariomycetes</taxon>
        <taxon>Hypocreomycetidae</taxon>
        <taxon>Hypocreales</taxon>
        <taxon>Clavicipitaceae</taxon>
        <taxon>Claviceps</taxon>
    </lineage>
</organism>
<evidence type="ECO:0000313" key="1">
    <source>
        <dbReference type="EMBL" id="KAG6106898.1"/>
    </source>
</evidence>
<name>A0A9P7TS10_9HYPO</name>
<accession>A0A9P7TS10</accession>
<dbReference type="Proteomes" id="UP000732380">
    <property type="component" value="Unassembled WGS sequence"/>
</dbReference>
<reference evidence="1 2" key="1">
    <citation type="journal article" date="2020" name="bioRxiv">
        <title>Whole genome comparisons of ergot fungi reveals the divergence and evolution of species within the genus Claviceps are the result of varying mechanisms driving genome evolution and host range expansion.</title>
        <authorList>
            <person name="Wyka S.A."/>
            <person name="Mondo S.J."/>
            <person name="Liu M."/>
            <person name="Dettman J."/>
            <person name="Nalam V."/>
            <person name="Broders K.D."/>
        </authorList>
    </citation>
    <scope>NUCLEOTIDE SEQUENCE [LARGE SCALE GENOMIC DNA]</scope>
    <source>
        <strain evidence="1 2">LM576</strain>
    </source>
</reference>
<evidence type="ECO:0008006" key="3">
    <source>
        <dbReference type="Google" id="ProtNLM"/>
    </source>
</evidence>
<evidence type="ECO:0000313" key="2">
    <source>
        <dbReference type="Proteomes" id="UP000732380"/>
    </source>
</evidence>
<sequence>MNNLLVLNVAFSDDVCWIARILKAPVDPSYTRQHEIAMLSEIAMMKTLKSRTTIPVPEVFAFDVSPSNEFGFPYCEESDILPTRPKGQNTKLMRTSLVRDI</sequence>
<keyword evidence="2" id="KW-1185">Reference proteome</keyword>
<comment type="caution">
    <text evidence="1">The sequence shown here is derived from an EMBL/GenBank/DDBJ whole genome shotgun (WGS) entry which is preliminary data.</text>
</comment>
<proteinExistence type="predicted"/>
<dbReference type="EMBL" id="SRQM01000687">
    <property type="protein sequence ID" value="KAG6106898.1"/>
    <property type="molecule type" value="Genomic_DNA"/>
</dbReference>
<protein>
    <recommendedName>
        <fullName evidence="3">Aminoglycoside phosphotransferase domain-containing protein</fullName>
    </recommendedName>
</protein>
<gene>
    <name evidence="1" type="ORF">E4U13_007182</name>
</gene>
<dbReference type="AlphaFoldDB" id="A0A9P7TS10"/>